<feature type="compositionally biased region" description="Basic and acidic residues" evidence="12">
    <location>
        <begin position="376"/>
        <end position="389"/>
    </location>
</feature>
<dbReference type="InterPro" id="IPR008979">
    <property type="entry name" value="Galactose-bd-like_sf"/>
</dbReference>
<organism evidence="14 15">
    <name type="scientific">Holothuria leucospilota</name>
    <name type="common">Black long sea cucumber</name>
    <name type="synonym">Mertensiothuria leucospilota</name>
    <dbReference type="NCBI Taxonomy" id="206669"/>
    <lineage>
        <taxon>Eukaryota</taxon>
        <taxon>Metazoa</taxon>
        <taxon>Echinodermata</taxon>
        <taxon>Eleutherozoa</taxon>
        <taxon>Echinozoa</taxon>
        <taxon>Holothuroidea</taxon>
        <taxon>Aspidochirotacea</taxon>
        <taxon>Aspidochirotida</taxon>
        <taxon>Holothuriidae</taxon>
        <taxon>Holothuria</taxon>
    </lineage>
</organism>
<keyword evidence="6" id="KW-0175">Coiled coil</keyword>
<keyword evidence="4" id="KW-0963">Cytoplasm</keyword>
<evidence type="ECO:0000256" key="7">
    <source>
        <dbReference type="ARBA" id="ARBA00023212"/>
    </source>
</evidence>
<dbReference type="AlphaFoldDB" id="A0A9Q0YEP3"/>
<evidence type="ECO:0000256" key="3">
    <source>
        <dbReference type="ARBA" id="ARBA00004647"/>
    </source>
</evidence>
<dbReference type="InterPro" id="IPR034085">
    <property type="entry name" value="TOG"/>
</dbReference>
<dbReference type="InterPro" id="IPR011989">
    <property type="entry name" value="ARM-like"/>
</dbReference>
<dbReference type="OrthoDB" id="66599at2759"/>
<gene>
    <name evidence="14" type="ORF">HOLleu_38689</name>
</gene>
<dbReference type="PANTHER" id="PTHR13371">
    <property type="entry name" value="GLYCINE-, GLUTAMATE-, THIENYLCYCLOHEXYLPIPERIDINE-BINDING PROTEIN"/>
    <property type="match status" value="1"/>
</dbReference>
<reference evidence="14" key="1">
    <citation type="submission" date="2021-10" db="EMBL/GenBank/DDBJ databases">
        <title>Tropical sea cucumber genome reveals ecological adaptation and Cuvierian tubules defense mechanism.</title>
        <authorList>
            <person name="Chen T."/>
        </authorList>
    </citation>
    <scope>NUCLEOTIDE SEQUENCE</scope>
    <source>
        <strain evidence="14">Nanhai2018</strain>
        <tissue evidence="14">Muscle</tissue>
    </source>
</reference>
<evidence type="ECO:0000313" key="15">
    <source>
        <dbReference type="Proteomes" id="UP001152320"/>
    </source>
</evidence>
<dbReference type="Gene3D" id="1.25.10.10">
    <property type="entry name" value="Leucine-rich Repeat Variant"/>
    <property type="match status" value="1"/>
</dbReference>
<evidence type="ECO:0000259" key="13">
    <source>
        <dbReference type="SMART" id="SM01349"/>
    </source>
</evidence>
<feature type="region of interest" description="Disordered" evidence="12">
    <location>
        <begin position="709"/>
        <end position="758"/>
    </location>
</feature>
<sequence length="918" mass="104351">MPHKIAFKVLHASSIDNGFSIKELEVHNPLVKGWQSIKFCPYPQEIILRLPKKTRIKKLQLLVHQFLIPTKVEVYLGSLPPEHVVSLHGTRYKRLGYVTMSDNERTSFKARELKSVHVDAVGQYVRLVLHKNYINKFNLYNQVGIVAINILGDEVDDDGQIIPDDKQQRVNDLINKYMPNGQEFQEDSLTTQNAIDPAVLGAMNNPDFISPMDDLAFDMYQDPEVAQIIRKLDLRKNEAVLQEEYDIAKRLKQAIADLQKVGERIGRYEVEKRRAIETEDYDLAKVKKIQMDDYRLQIYKQLQLHDLLESSKFLFWPPKNNDTTSDVKESPRYKKQDEAPPAAKTQQKPRLDPGTADDRPLPALKNSPREQAPAEPPKESPRRQELQEREEVEVQEEAEKGTLNEELPPGVTQKARREATGAIDVFGEEVVFKLYAKSWSLRKEGIDNIRVHLEGITETDKEILRNILRATVFLINKLLKDKVISIFTSSLDLTSYILEDWLARNKMTRNDTAYVVDNVLPDLMSRIGDTNARLKVASVDFIIEMARMREVLPLHTVPTQCTIPFKPNSQAKIATTKVDIVIRLLQDLGIDRNSGLTVDNVMTFALKAIEHTAGEVRDAGMQLIFELYKVKGSEVRSRLPNEEDPQTKKNSLYMRIFDGLNKIDGKPTRSEQKIRAKKEKEAVKKAKKEEIEDLQKQLADLRSLTKAAEAANKKNREPGGVNNNANGNQGKSPRAPSPNKRKIPTRASSIAEHSDTGEDTDNQCVFCGDKDDAYRDDGMDVHYWKQCPMLKKCPKCKQVVETSGQTEHLLTECEHRAKFAKCPRCSEAHEKVDLDRYVTEKICDPLEPGMARCPLCETQFPASDENWKTHLMGPNGCPLNPRKDAKKKKLQVKEKKGPGAAGKQIPRKVKGNKGAKAR</sequence>
<feature type="region of interest" description="Disordered" evidence="12">
    <location>
        <begin position="318"/>
        <end position="415"/>
    </location>
</feature>
<evidence type="ECO:0000313" key="14">
    <source>
        <dbReference type="EMBL" id="KAJ8021473.1"/>
    </source>
</evidence>
<evidence type="ECO:0000256" key="1">
    <source>
        <dbReference type="ARBA" id="ARBA00004114"/>
    </source>
</evidence>
<evidence type="ECO:0000256" key="6">
    <source>
        <dbReference type="ARBA" id="ARBA00023054"/>
    </source>
</evidence>
<dbReference type="InterPro" id="IPR052607">
    <property type="entry name" value="CEP104-like"/>
</dbReference>
<evidence type="ECO:0000256" key="12">
    <source>
        <dbReference type="SAM" id="MobiDB-lite"/>
    </source>
</evidence>
<dbReference type="GO" id="GO:0005929">
    <property type="term" value="C:cilium"/>
    <property type="evidence" value="ECO:0007669"/>
    <property type="project" value="UniProtKB-SubCell"/>
</dbReference>
<dbReference type="Pfam" id="PF21038">
    <property type="entry name" value="CEP104_N"/>
    <property type="match status" value="1"/>
</dbReference>
<feature type="compositionally biased region" description="Low complexity" evidence="12">
    <location>
        <begin position="719"/>
        <end position="730"/>
    </location>
</feature>
<dbReference type="Pfam" id="PF21040">
    <property type="entry name" value="CEP104-like_TOG"/>
    <property type="match status" value="1"/>
</dbReference>
<evidence type="ECO:0000256" key="2">
    <source>
        <dbReference type="ARBA" id="ARBA00004138"/>
    </source>
</evidence>
<evidence type="ECO:0000256" key="9">
    <source>
        <dbReference type="ARBA" id="ARBA00059645"/>
    </source>
</evidence>
<feature type="compositionally biased region" description="Basic residues" evidence="12">
    <location>
        <begin position="905"/>
        <end position="918"/>
    </location>
</feature>
<keyword evidence="7" id="KW-0206">Cytoskeleton</keyword>
<dbReference type="SMART" id="SM01349">
    <property type="entry name" value="TOG"/>
    <property type="match status" value="1"/>
</dbReference>
<dbReference type="SUPFAM" id="SSF49785">
    <property type="entry name" value="Galactose-binding domain-like"/>
    <property type="match status" value="1"/>
</dbReference>
<evidence type="ECO:0000256" key="11">
    <source>
        <dbReference type="ARBA" id="ARBA00068547"/>
    </source>
</evidence>
<comment type="subcellular location">
    <subcellularLocation>
        <location evidence="2">Cell projection</location>
        <location evidence="2">Cilium</location>
    </subcellularLocation>
    <subcellularLocation>
        <location evidence="1">Cytoplasm</location>
        <location evidence="1">Cytoskeleton</location>
        <location evidence="1">Microtubule organizing center</location>
        <location evidence="1">Centrosome</location>
        <location evidence="1">Centriole</location>
    </subcellularLocation>
    <subcellularLocation>
        <location evidence="3">Cytoplasm</location>
        <location evidence="3">Cytoskeleton</location>
        <location evidence="3">Spindle pole</location>
    </subcellularLocation>
</comment>
<keyword evidence="8" id="KW-0966">Cell projection</keyword>
<evidence type="ECO:0000256" key="8">
    <source>
        <dbReference type="ARBA" id="ARBA00023273"/>
    </source>
</evidence>
<comment type="caution">
    <text evidence="14">The sequence shown here is derived from an EMBL/GenBank/DDBJ whole genome shotgun (WGS) entry which is preliminary data.</text>
</comment>
<dbReference type="FunFam" id="1.25.10.10:FF:000200">
    <property type="entry name" value="Centrosomal protein of 104 kDa"/>
    <property type="match status" value="1"/>
</dbReference>
<feature type="region of interest" description="Disordered" evidence="12">
    <location>
        <begin position="872"/>
        <end position="918"/>
    </location>
</feature>
<accession>A0A9Q0YEP3</accession>
<feature type="region of interest" description="Disordered" evidence="12">
    <location>
        <begin position="663"/>
        <end position="688"/>
    </location>
</feature>
<feature type="compositionally biased region" description="Basic and acidic residues" evidence="12">
    <location>
        <begin position="325"/>
        <end position="338"/>
    </location>
</feature>
<dbReference type="PANTHER" id="PTHR13371:SF0">
    <property type="entry name" value="CENTROSOMAL PROTEIN OF 104 KDA"/>
    <property type="match status" value="1"/>
</dbReference>
<dbReference type="Pfam" id="PF21039">
    <property type="entry name" value="CEP104_ZnF"/>
    <property type="match status" value="1"/>
</dbReference>
<proteinExistence type="predicted"/>
<dbReference type="InterPro" id="IPR048738">
    <property type="entry name" value="CEP104_Znf"/>
</dbReference>
<comment type="subunit">
    <text evidence="10">Interacts with CCP110 and CEP97. Interacts with ARMC9, TOGARAM1, CCDC66 and CSPP1.</text>
</comment>
<keyword evidence="5" id="KW-0677">Repeat</keyword>
<comment type="function">
    <text evidence="9">Required for ciliogenesis and for structural integrity at the ciliary tip.</text>
</comment>
<evidence type="ECO:0000256" key="10">
    <source>
        <dbReference type="ARBA" id="ARBA00065345"/>
    </source>
</evidence>
<dbReference type="Proteomes" id="UP001152320">
    <property type="component" value="Chromosome 21"/>
</dbReference>
<feature type="domain" description="TOG" evidence="13">
    <location>
        <begin position="412"/>
        <end position="669"/>
    </location>
</feature>
<protein>
    <recommendedName>
        <fullName evidence="11">Centrosomal protein of 104 kDa</fullName>
    </recommendedName>
</protein>
<name>A0A9Q0YEP3_HOLLE</name>
<dbReference type="GO" id="GO:0005814">
    <property type="term" value="C:centriole"/>
    <property type="evidence" value="ECO:0007669"/>
    <property type="project" value="UniProtKB-SubCell"/>
</dbReference>
<evidence type="ECO:0000256" key="5">
    <source>
        <dbReference type="ARBA" id="ARBA00022737"/>
    </source>
</evidence>
<evidence type="ECO:0000256" key="4">
    <source>
        <dbReference type="ARBA" id="ARBA00022490"/>
    </source>
</evidence>
<dbReference type="InterPro" id="IPR048739">
    <property type="entry name" value="CEP104_N"/>
</dbReference>
<dbReference type="EMBL" id="JAIZAY010000021">
    <property type="protein sequence ID" value="KAJ8021473.1"/>
    <property type="molecule type" value="Genomic_DNA"/>
</dbReference>
<keyword evidence="15" id="KW-1185">Reference proteome</keyword>
<dbReference type="GO" id="GO:0000922">
    <property type="term" value="C:spindle pole"/>
    <property type="evidence" value="ECO:0007669"/>
    <property type="project" value="UniProtKB-SubCell"/>
</dbReference>